<dbReference type="PANTHER" id="PTHR22419">
    <property type="entry name" value="COILED-COIL DOMAIN-CONTAINING PROTEIN 172"/>
    <property type="match status" value="1"/>
</dbReference>
<evidence type="ECO:0000256" key="6">
    <source>
        <dbReference type="SAM" id="Coils"/>
    </source>
</evidence>
<dbReference type="AlphaFoldDB" id="A0A8C6MCY6"/>
<reference evidence="7" key="3">
    <citation type="submission" date="2025-09" db="UniProtKB">
        <authorList>
            <consortium name="Ensembl"/>
        </authorList>
    </citation>
    <scope>IDENTIFICATION</scope>
</reference>
<dbReference type="InterPro" id="IPR029618">
    <property type="entry name" value="CCDC172"/>
</dbReference>
<reference evidence="7" key="2">
    <citation type="submission" date="2025-08" db="UniProtKB">
        <authorList>
            <consortium name="Ensembl"/>
        </authorList>
    </citation>
    <scope>IDENTIFICATION</scope>
</reference>
<dbReference type="GeneTree" id="ENSGT00390000005203"/>
<evidence type="ECO:0000256" key="5">
    <source>
        <dbReference type="ARBA" id="ARBA00023054"/>
    </source>
</evidence>
<comment type="subcellular location">
    <subcellularLocation>
        <location evidence="1">Cytoplasm</location>
    </subcellularLocation>
</comment>
<dbReference type="PANTHER" id="PTHR22419:SF2">
    <property type="entry name" value="COILED-COIL DOMAIN-CONTAINING PROTEIN 172"/>
    <property type="match status" value="1"/>
</dbReference>
<protein>
    <recommendedName>
        <fullName evidence="3">Coiled-coil domain-containing protein 172</fullName>
    </recommendedName>
</protein>
<dbReference type="Ensembl" id="ENSNFUT00015032269.1">
    <property type="protein sequence ID" value="ENSNFUP00015030879.1"/>
    <property type="gene ID" value="ENSNFUG00015015071.1"/>
</dbReference>
<evidence type="ECO:0000313" key="8">
    <source>
        <dbReference type="Proteomes" id="UP000694548"/>
    </source>
</evidence>
<proteinExistence type="inferred from homology"/>
<gene>
    <name evidence="7" type="primary">ccdc172</name>
</gene>
<evidence type="ECO:0000313" key="7">
    <source>
        <dbReference type="Ensembl" id="ENSNFUP00015030879.1"/>
    </source>
</evidence>
<organism evidence="7 8">
    <name type="scientific">Nothobranchius furzeri</name>
    <name type="common">Turquoise killifish</name>
    <dbReference type="NCBI Taxonomy" id="105023"/>
    <lineage>
        <taxon>Eukaryota</taxon>
        <taxon>Metazoa</taxon>
        <taxon>Chordata</taxon>
        <taxon>Craniata</taxon>
        <taxon>Vertebrata</taxon>
        <taxon>Euteleostomi</taxon>
        <taxon>Actinopterygii</taxon>
        <taxon>Neopterygii</taxon>
        <taxon>Teleostei</taxon>
        <taxon>Neoteleostei</taxon>
        <taxon>Acanthomorphata</taxon>
        <taxon>Ovalentaria</taxon>
        <taxon>Atherinomorphae</taxon>
        <taxon>Cyprinodontiformes</taxon>
        <taxon>Nothobranchiidae</taxon>
        <taxon>Nothobranchius</taxon>
    </lineage>
</organism>
<dbReference type="Proteomes" id="UP000694548">
    <property type="component" value="Chromosome sgr03"/>
</dbReference>
<reference evidence="7" key="1">
    <citation type="submission" date="2014-08" db="EMBL/GenBank/DDBJ databases">
        <authorList>
            <person name="Senf B."/>
            <person name="Petzold A."/>
            <person name="Downie B.R."/>
            <person name="Koch P."/>
            <person name="Platzer M."/>
        </authorList>
    </citation>
    <scope>NUCLEOTIDE SEQUENCE [LARGE SCALE GENOMIC DNA]</scope>
    <source>
        <strain evidence="7">GRZ</strain>
    </source>
</reference>
<evidence type="ECO:0000256" key="2">
    <source>
        <dbReference type="ARBA" id="ARBA00008975"/>
    </source>
</evidence>
<keyword evidence="5 6" id="KW-0175">Coiled coil</keyword>
<dbReference type="GO" id="GO:0005737">
    <property type="term" value="C:cytoplasm"/>
    <property type="evidence" value="ECO:0007669"/>
    <property type="project" value="UniProtKB-SubCell"/>
</dbReference>
<keyword evidence="8" id="KW-1185">Reference proteome</keyword>
<feature type="coiled-coil region" evidence="6">
    <location>
        <begin position="24"/>
        <end position="100"/>
    </location>
</feature>
<evidence type="ECO:0000256" key="4">
    <source>
        <dbReference type="ARBA" id="ARBA00022490"/>
    </source>
</evidence>
<name>A0A8C6MCY6_NOTFU</name>
<sequence>MSLDSLYRQILLSEHQLSERAQKLKDVKAAIARSNERINNERANYQQTKEQLELKAQQSSTMRLQCDLMKKSEEQMLKQIEELLCQKNHLREHLDKIRKTSKEEEEMFRQEISRFNSDFSLQRSRAPGPENQLESDLLRLDQEVEALHKEMELMRCSHSNTRSSDEEMRRLLLELQGVDYTQKAVDQQLEEARTTTESLRSELQSASHKHLTDSTCLRLRKELEMLKDENLEHQRGSLRSQIEFLQSMRQRCCGSSVIPASFSSLVKLPKMLLCIPSLLLVVRQSLGKYADFAPEI</sequence>
<accession>A0A8C6MCY6</accession>
<keyword evidence="4" id="KW-0963">Cytoplasm</keyword>
<comment type="similarity">
    <text evidence="2">Belongs to the CCDC172 family.</text>
</comment>
<evidence type="ECO:0000256" key="3">
    <source>
        <dbReference type="ARBA" id="ARBA00022327"/>
    </source>
</evidence>
<evidence type="ECO:0000256" key="1">
    <source>
        <dbReference type="ARBA" id="ARBA00004496"/>
    </source>
</evidence>